<feature type="non-terminal residue" evidence="2">
    <location>
        <position position="61"/>
    </location>
</feature>
<accession>X1V9G5</accession>
<feature type="region of interest" description="Disordered" evidence="1">
    <location>
        <begin position="34"/>
        <end position="61"/>
    </location>
</feature>
<name>X1V9G5_9ZZZZ</name>
<dbReference type="EMBL" id="BARW01029783">
    <property type="protein sequence ID" value="GAJ13217.1"/>
    <property type="molecule type" value="Genomic_DNA"/>
</dbReference>
<evidence type="ECO:0000313" key="2">
    <source>
        <dbReference type="EMBL" id="GAJ13217.1"/>
    </source>
</evidence>
<protein>
    <submittedName>
        <fullName evidence="2">Uncharacterized protein</fullName>
    </submittedName>
</protein>
<comment type="caution">
    <text evidence="2">The sequence shown here is derived from an EMBL/GenBank/DDBJ whole genome shotgun (WGS) entry which is preliminary data.</text>
</comment>
<gene>
    <name evidence="2" type="ORF">S12H4_47774</name>
</gene>
<organism evidence="2">
    <name type="scientific">marine sediment metagenome</name>
    <dbReference type="NCBI Taxonomy" id="412755"/>
    <lineage>
        <taxon>unclassified sequences</taxon>
        <taxon>metagenomes</taxon>
        <taxon>ecological metagenomes</taxon>
    </lineage>
</organism>
<dbReference type="Gene3D" id="3.40.50.300">
    <property type="entry name" value="P-loop containing nucleotide triphosphate hydrolases"/>
    <property type="match status" value="1"/>
</dbReference>
<reference evidence="2" key="1">
    <citation type="journal article" date="2014" name="Front. Microbiol.">
        <title>High frequency of phylogenetically diverse reductive dehalogenase-homologous genes in deep subseafloor sedimentary metagenomes.</title>
        <authorList>
            <person name="Kawai M."/>
            <person name="Futagami T."/>
            <person name="Toyoda A."/>
            <person name="Takaki Y."/>
            <person name="Nishi S."/>
            <person name="Hori S."/>
            <person name="Arai W."/>
            <person name="Tsubouchi T."/>
            <person name="Morono Y."/>
            <person name="Uchiyama I."/>
            <person name="Ito T."/>
            <person name="Fujiyama A."/>
            <person name="Inagaki F."/>
            <person name="Takami H."/>
        </authorList>
    </citation>
    <scope>NUCLEOTIDE SEQUENCE</scope>
    <source>
        <strain evidence="2">Expedition CK06-06</strain>
    </source>
</reference>
<dbReference type="InterPro" id="IPR027417">
    <property type="entry name" value="P-loop_NTPase"/>
</dbReference>
<feature type="compositionally biased region" description="Basic and acidic residues" evidence="1">
    <location>
        <begin position="42"/>
        <end position="52"/>
    </location>
</feature>
<dbReference type="AlphaFoldDB" id="X1V9G5"/>
<sequence>MNFLGLKAIQDAAISEAVSFASFENMQRMEAEGEFSTGMLKPGDKADKDSFKTRKGKVRGF</sequence>
<evidence type="ECO:0000256" key="1">
    <source>
        <dbReference type="SAM" id="MobiDB-lite"/>
    </source>
</evidence>
<proteinExistence type="predicted"/>